<evidence type="ECO:0000259" key="5">
    <source>
        <dbReference type="PROSITE" id="PS50090"/>
    </source>
</evidence>
<feature type="compositionally biased region" description="Polar residues" evidence="4">
    <location>
        <begin position="1091"/>
        <end position="1116"/>
    </location>
</feature>
<feature type="compositionally biased region" description="Acidic residues" evidence="4">
    <location>
        <begin position="948"/>
        <end position="957"/>
    </location>
</feature>
<dbReference type="GO" id="GO:0000976">
    <property type="term" value="F:transcription cis-regulatory region binding"/>
    <property type="evidence" value="ECO:0007669"/>
    <property type="project" value="TreeGrafter"/>
</dbReference>
<dbReference type="PANTHER" id="PTHR46380">
    <property type="entry name" value="CYCLIN-D-BINDING MYB-LIKE TRANSCRIPTION FACTOR 1"/>
    <property type="match status" value="1"/>
</dbReference>
<comment type="caution">
    <text evidence="7">The sequence shown here is derived from an EMBL/GenBank/DDBJ whole genome shotgun (WGS) entry which is preliminary data.</text>
</comment>
<feature type="domain" description="Myb-like" evidence="5">
    <location>
        <begin position="716"/>
        <end position="760"/>
    </location>
</feature>
<organism evidence="7 8">
    <name type="scientific">Parathielavia appendiculata</name>
    <dbReference type="NCBI Taxonomy" id="2587402"/>
    <lineage>
        <taxon>Eukaryota</taxon>
        <taxon>Fungi</taxon>
        <taxon>Dikarya</taxon>
        <taxon>Ascomycota</taxon>
        <taxon>Pezizomycotina</taxon>
        <taxon>Sordariomycetes</taxon>
        <taxon>Sordariomycetidae</taxon>
        <taxon>Sordariales</taxon>
        <taxon>Chaetomiaceae</taxon>
        <taxon>Parathielavia</taxon>
    </lineage>
</organism>
<evidence type="ECO:0000256" key="3">
    <source>
        <dbReference type="ARBA" id="ARBA00023242"/>
    </source>
</evidence>
<feature type="compositionally biased region" description="Polar residues" evidence="4">
    <location>
        <begin position="1018"/>
        <end position="1050"/>
    </location>
</feature>
<reference evidence="7" key="2">
    <citation type="submission" date="2023-05" db="EMBL/GenBank/DDBJ databases">
        <authorList>
            <consortium name="Lawrence Berkeley National Laboratory"/>
            <person name="Steindorff A."/>
            <person name="Hensen N."/>
            <person name="Bonometti L."/>
            <person name="Westerberg I."/>
            <person name="Brannstrom I.O."/>
            <person name="Guillou S."/>
            <person name="Cros-Aarteil S."/>
            <person name="Calhoun S."/>
            <person name="Haridas S."/>
            <person name="Kuo A."/>
            <person name="Mondo S."/>
            <person name="Pangilinan J."/>
            <person name="Riley R."/>
            <person name="Labutti K."/>
            <person name="Andreopoulos B."/>
            <person name="Lipzen A."/>
            <person name="Chen C."/>
            <person name="Yanf M."/>
            <person name="Daum C."/>
            <person name="Ng V."/>
            <person name="Clum A."/>
            <person name="Ohm R."/>
            <person name="Martin F."/>
            <person name="Silar P."/>
            <person name="Natvig D."/>
            <person name="Lalanne C."/>
            <person name="Gautier V."/>
            <person name="Ament-Velasquez S.L."/>
            <person name="Kruys A."/>
            <person name="Hutchinson M.I."/>
            <person name="Powell A.J."/>
            <person name="Barry K."/>
            <person name="Miller A.N."/>
            <person name="Grigoriev I.V."/>
            <person name="Debuchy R."/>
            <person name="Gladieux P."/>
            <person name="Thoren M.H."/>
            <person name="Johannesson H."/>
        </authorList>
    </citation>
    <scope>NUCLEOTIDE SEQUENCE</scope>
    <source>
        <strain evidence="7">CBS 731.68</strain>
    </source>
</reference>
<dbReference type="InterPro" id="IPR009057">
    <property type="entry name" value="Homeodomain-like_sf"/>
</dbReference>
<name>A0AAN6U110_9PEZI</name>
<feature type="compositionally biased region" description="Polar residues" evidence="4">
    <location>
        <begin position="85"/>
        <end position="120"/>
    </location>
</feature>
<feature type="compositionally biased region" description="Basic and acidic residues" evidence="4">
    <location>
        <begin position="133"/>
        <end position="159"/>
    </location>
</feature>
<dbReference type="InterPro" id="IPR051651">
    <property type="entry name" value="DMTF1_DNA-bind_reg"/>
</dbReference>
<evidence type="ECO:0000256" key="2">
    <source>
        <dbReference type="ARBA" id="ARBA00023125"/>
    </source>
</evidence>
<feature type="compositionally biased region" description="Polar residues" evidence="4">
    <location>
        <begin position="310"/>
        <end position="325"/>
    </location>
</feature>
<dbReference type="Gene3D" id="1.10.10.60">
    <property type="entry name" value="Homeodomain-like"/>
    <property type="match status" value="2"/>
</dbReference>
<evidence type="ECO:0000313" key="7">
    <source>
        <dbReference type="EMBL" id="KAK4124442.1"/>
    </source>
</evidence>
<evidence type="ECO:0000256" key="4">
    <source>
        <dbReference type="SAM" id="MobiDB-lite"/>
    </source>
</evidence>
<keyword evidence="3" id="KW-0539">Nucleus</keyword>
<feature type="compositionally biased region" description="Basic residues" evidence="4">
    <location>
        <begin position="1059"/>
        <end position="1069"/>
    </location>
</feature>
<dbReference type="GeneID" id="87829570"/>
<feature type="region of interest" description="Disordered" evidence="4">
    <location>
        <begin position="1"/>
        <end position="648"/>
    </location>
</feature>
<feature type="compositionally biased region" description="Acidic residues" evidence="4">
    <location>
        <begin position="512"/>
        <end position="521"/>
    </location>
</feature>
<feature type="compositionally biased region" description="Basic and acidic residues" evidence="4">
    <location>
        <begin position="617"/>
        <end position="635"/>
    </location>
</feature>
<evidence type="ECO:0000256" key="1">
    <source>
        <dbReference type="ARBA" id="ARBA00004123"/>
    </source>
</evidence>
<reference evidence="7" key="1">
    <citation type="journal article" date="2023" name="Mol. Phylogenet. Evol.">
        <title>Genome-scale phylogeny and comparative genomics of the fungal order Sordariales.</title>
        <authorList>
            <person name="Hensen N."/>
            <person name="Bonometti L."/>
            <person name="Westerberg I."/>
            <person name="Brannstrom I.O."/>
            <person name="Guillou S."/>
            <person name="Cros-Aarteil S."/>
            <person name="Calhoun S."/>
            <person name="Haridas S."/>
            <person name="Kuo A."/>
            <person name="Mondo S."/>
            <person name="Pangilinan J."/>
            <person name="Riley R."/>
            <person name="LaButti K."/>
            <person name="Andreopoulos B."/>
            <person name="Lipzen A."/>
            <person name="Chen C."/>
            <person name="Yan M."/>
            <person name="Daum C."/>
            <person name="Ng V."/>
            <person name="Clum A."/>
            <person name="Steindorff A."/>
            <person name="Ohm R.A."/>
            <person name="Martin F."/>
            <person name="Silar P."/>
            <person name="Natvig D.O."/>
            <person name="Lalanne C."/>
            <person name="Gautier V."/>
            <person name="Ament-Velasquez S.L."/>
            <person name="Kruys A."/>
            <person name="Hutchinson M.I."/>
            <person name="Powell A.J."/>
            <person name="Barry K."/>
            <person name="Miller A.N."/>
            <person name="Grigoriev I.V."/>
            <person name="Debuchy R."/>
            <person name="Gladieux P."/>
            <person name="Hiltunen Thoren M."/>
            <person name="Johannesson H."/>
        </authorList>
    </citation>
    <scope>NUCLEOTIDE SEQUENCE</scope>
    <source>
        <strain evidence="7">CBS 731.68</strain>
    </source>
</reference>
<evidence type="ECO:0000259" key="6">
    <source>
        <dbReference type="PROSITE" id="PS51294"/>
    </source>
</evidence>
<protein>
    <submittedName>
        <fullName evidence="7">Uncharacterized protein</fullName>
    </submittedName>
</protein>
<dbReference type="CDD" id="cd00167">
    <property type="entry name" value="SANT"/>
    <property type="match status" value="2"/>
</dbReference>
<dbReference type="PROSITE" id="PS50090">
    <property type="entry name" value="MYB_LIKE"/>
    <property type="match status" value="2"/>
</dbReference>
<feature type="compositionally biased region" description="Low complexity" evidence="4">
    <location>
        <begin position="192"/>
        <end position="202"/>
    </location>
</feature>
<accession>A0AAN6U110</accession>
<feature type="compositionally biased region" description="Basic and acidic residues" evidence="4">
    <location>
        <begin position="406"/>
        <end position="418"/>
    </location>
</feature>
<dbReference type="EMBL" id="MU853227">
    <property type="protein sequence ID" value="KAK4124442.1"/>
    <property type="molecule type" value="Genomic_DNA"/>
</dbReference>
<feature type="compositionally biased region" description="Low complexity" evidence="4">
    <location>
        <begin position="1146"/>
        <end position="1156"/>
    </location>
</feature>
<sequence length="1233" mass="136099">MGNESSKPEMPTGRSRSLSPLPREEEFPDEDIETSPPLPSTMPVSFAPPESIGLAPPGAPGSLAWHQRRRRARNASPESNRGRSRSTSPQDSLRPLNASQPAQSAARATSPDQFFHSATQPDKPRKFPRPKKSKDGLKEAAEAVRNEERYEAGSQEYRKSMRRSAAPSPFPRDGAPPPDGFEPAGMSDDAVSSQGQSQSPGPARLRKRKKGKGKEVFMDAISEEDTGIASVLDGAASLQDQSQSPEPVKLSKRDKGMGKEVIRDAIPDEETSDPERSISDLQAEDEPPPSAQSPARPSIRNKGKGYGVTRNVTTERATIVPNRSTLDLDDEPHPSAQPLGKRGRQDSDTKPRKKRKTPQPPKLESNAEDTIDAEEEEGVSLRGATNQPPPAVVDEDSFIDPSTTALRERTADSQRSHSDSGYAEPDAQLPSAWESGMDMDIPYGLPVYEGHVATGHGTEEADTDSASAHEDHDVATDNGTEQDDIDRRSDACDHPGIPAATDSPLPPPDSTAGDEEEDDHAEEPADPQHDPKTTSIPQESATKDPKPRHSSKRKAQVPFFSRQQEENAMAFADLPREDVVSPPMRRSSTTAQSAVQGEAGPGPSTMARKTKRKRPKKQPDDGTDAEKQEPAERSQYRSGRLSRTEQNQIIRAVERFREDEGMTQEEINQVIHDNPQTSTQAIHRQLWASIQDACPSRTRKKLIGWCRQRFHNFTARGTWTPEQDDELADLVEKHGTRWKFIAGLINRYDKDVRDRWRNYLVCRGAHKTDVWSEGEEDRFRDLVESSIQKIRKEMKGNSRALPEKLINWLKISEAMGYTRSRLQCLEKWKRMRAAEPIADQVATVLPSGSSWRLQKARDDLRKITAEDKYTLMSAIRDSGVGKDAKIPWKQITSGTFRDKYERQALVVSWGRLRQAVPDWEWKTTRDCARYLCEMYETEGNFGAAEHGEAEETEDEVPADTATSAKRRQRKGKEVVRPAPAATEHGETGEAEVNVPDDKATSAKHHRRKGKEVVRPSPAVTSASLSENQGTDNGESSQKTVELTMSANGVSPASGDSRQKRGKSRSKTRRGAAADIETVEQTDEDAVMEDQAMTQSPGLHIETSSVGGTSPQPSPSLEAQAARTRRRERSASVADQTSAKGKEKVTSSAALNANSAESSKRTRRGSLSNGKVDSLPKSKKQKVLKESSSQRPTTIHTGKNGKSKARRLGKPWSDMSSDMDDMEDIPARLPWSTQ</sequence>
<dbReference type="PANTHER" id="PTHR46380:SF2">
    <property type="entry name" value="CYCLIN-D-BINDING MYB-LIKE TRANSCRIPTION FACTOR 1"/>
    <property type="match status" value="1"/>
</dbReference>
<feature type="domain" description="HTH myb-type" evidence="6">
    <location>
        <begin position="711"/>
        <end position="764"/>
    </location>
</feature>
<feature type="compositionally biased region" description="Polar residues" evidence="4">
    <location>
        <begin position="586"/>
        <end position="595"/>
    </location>
</feature>
<keyword evidence="2" id="KW-0238">DNA-binding</keyword>
<dbReference type="InterPro" id="IPR017930">
    <property type="entry name" value="Myb_dom"/>
</dbReference>
<dbReference type="SMART" id="SM00717">
    <property type="entry name" value="SANT"/>
    <property type="match status" value="3"/>
</dbReference>
<dbReference type="InterPro" id="IPR001005">
    <property type="entry name" value="SANT/Myb"/>
</dbReference>
<feature type="domain" description="Myb-like" evidence="5">
    <location>
        <begin position="763"/>
        <end position="832"/>
    </location>
</feature>
<dbReference type="Proteomes" id="UP001302602">
    <property type="component" value="Unassembled WGS sequence"/>
</dbReference>
<dbReference type="Pfam" id="PF00249">
    <property type="entry name" value="Myb_DNA-binding"/>
    <property type="match status" value="1"/>
</dbReference>
<feature type="compositionally biased region" description="Acidic residues" evidence="4">
    <location>
        <begin position="1076"/>
        <end position="1087"/>
    </location>
</feature>
<feature type="compositionally biased region" description="Basic and acidic residues" evidence="4">
    <location>
        <begin position="522"/>
        <end position="532"/>
    </location>
</feature>
<feature type="compositionally biased region" description="Basic and acidic residues" evidence="4">
    <location>
        <begin position="249"/>
        <end position="266"/>
    </location>
</feature>
<dbReference type="RefSeq" id="XP_062648213.1">
    <property type="nucleotide sequence ID" value="XM_062792801.1"/>
</dbReference>
<feature type="region of interest" description="Disordered" evidence="4">
    <location>
        <begin position="942"/>
        <end position="1233"/>
    </location>
</feature>
<dbReference type="AlphaFoldDB" id="A0AAN6U110"/>
<feature type="compositionally biased region" description="Basic residues" evidence="4">
    <location>
        <begin position="1198"/>
        <end position="1208"/>
    </location>
</feature>
<feature type="compositionally biased region" description="Pro residues" evidence="4">
    <location>
        <begin position="168"/>
        <end position="180"/>
    </location>
</feature>
<proteinExistence type="predicted"/>
<feature type="compositionally biased region" description="Acidic residues" evidence="4">
    <location>
        <begin position="366"/>
        <end position="378"/>
    </location>
</feature>
<feature type="compositionally biased region" description="Polar residues" evidence="4">
    <location>
        <begin position="1185"/>
        <end position="1196"/>
    </location>
</feature>
<dbReference type="SUPFAM" id="SSF46689">
    <property type="entry name" value="Homeodomain-like"/>
    <property type="match status" value="1"/>
</dbReference>
<dbReference type="GO" id="GO:0003700">
    <property type="term" value="F:DNA-binding transcription factor activity"/>
    <property type="evidence" value="ECO:0007669"/>
    <property type="project" value="TreeGrafter"/>
</dbReference>
<gene>
    <name evidence="7" type="ORF">N657DRAFT_644673</name>
</gene>
<comment type="subcellular location">
    <subcellularLocation>
        <location evidence="1">Nucleus</location>
    </subcellularLocation>
</comment>
<evidence type="ECO:0000313" key="8">
    <source>
        <dbReference type="Proteomes" id="UP001302602"/>
    </source>
</evidence>
<keyword evidence="8" id="KW-1185">Reference proteome</keyword>
<dbReference type="GO" id="GO:0005634">
    <property type="term" value="C:nucleus"/>
    <property type="evidence" value="ECO:0007669"/>
    <property type="project" value="UniProtKB-SubCell"/>
</dbReference>
<dbReference type="PROSITE" id="PS51294">
    <property type="entry name" value="HTH_MYB"/>
    <property type="match status" value="1"/>
</dbReference>